<dbReference type="SUPFAM" id="SSF161098">
    <property type="entry name" value="MetI-like"/>
    <property type="match status" value="1"/>
</dbReference>
<feature type="transmembrane region" description="Helical" evidence="7">
    <location>
        <begin position="142"/>
        <end position="164"/>
    </location>
</feature>
<dbReference type="OrthoDB" id="187395at2"/>
<feature type="transmembrane region" description="Helical" evidence="7">
    <location>
        <begin position="12"/>
        <end position="34"/>
    </location>
</feature>
<gene>
    <name evidence="9" type="ORF">BC351_23345</name>
</gene>
<comment type="subcellular location">
    <subcellularLocation>
        <location evidence="1 7">Cell membrane</location>
        <topology evidence="1 7">Multi-pass membrane protein</topology>
    </subcellularLocation>
</comment>
<reference evidence="10" key="1">
    <citation type="submission" date="2016-07" db="EMBL/GenBank/DDBJ databases">
        <authorList>
            <person name="Florea S."/>
            <person name="Webb J.S."/>
            <person name="Jaromczyk J."/>
            <person name="Schardl C.L."/>
        </authorList>
    </citation>
    <scope>NUCLEOTIDE SEQUENCE [LARGE SCALE GENOMIC DNA]</scope>
    <source>
        <strain evidence="10">CY1</strain>
    </source>
</reference>
<evidence type="ECO:0000313" key="9">
    <source>
        <dbReference type="EMBL" id="OPH58737.1"/>
    </source>
</evidence>
<dbReference type="EMBL" id="MBTG01000009">
    <property type="protein sequence ID" value="OPH58737.1"/>
    <property type="molecule type" value="Genomic_DNA"/>
</dbReference>
<dbReference type="PANTHER" id="PTHR43744">
    <property type="entry name" value="ABC TRANSPORTER PERMEASE PROTEIN MG189-RELATED-RELATED"/>
    <property type="match status" value="1"/>
</dbReference>
<feature type="transmembrane region" description="Helical" evidence="7">
    <location>
        <begin position="111"/>
        <end position="130"/>
    </location>
</feature>
<feature type="transmembrane region" description="Helical" evidence="7">
    <location>
        <begin position="243"/>
        <end position="264"/>
    </location>
</feature>
<evidence type="ECO:0000256" key="3">
    <source>
        <dbReference type="ARBA" id="ARBA00022475"/>
    </source>
</evidence>
<dbReference type="AlphaFoldDB" id="A0A1V4HMF2"/>
<dbReference type="STRING" id="1469647.BC351_23345"/>
<dbReference type="RefSeq" id="WP_079412001.1">
    <property type="nucleotide sequence ID" value="NZ_MBTG01000009.1"/>
</dbReference>
<keyword evidence="6 7" id="KW-0472">Membrane</keyword>
<dbReference type="Pfam" id="PF00528">
    <property type="entry name" value="BPD_transp_1"/>
    <property type="match status" value="1"/>
</dbReference>
<dbReference type="GO" id="GO:0055085">
    <property type="term" value="P:transmembrane transport"/>
    <property type="evidence" value="ECO:0007669"/>
    <property type="project" value="InterPro"/>
</dbReference>
<feature type="domain" description="ABC transmembrane type-1" evidence="8">
    <location>
        <begin position="73"/>
        <end position="264"/>
    </location>
</feature>
<evidence type="ECO:0000313" key="10">
    <source>
        <dbReference type="Proteomes" id="UP000190626"/>
    </source>
</evidence>
<evidence type="ECO:0000256" key="2">
    <source>
        <dbReference type="ARBA" id="ARBA00022448"/>
    </source>
</evidence>
<evidence type="ECO:0000256" key="4">
    <source>
        <dbReference type="ARBA" id="ARBA00022692"/>
    </source>
</evidence>
<keyword evidence="2 7" id="KW-0813">Transport</keyword>
<keyword evidence="3" id="KW-1003">Cell membrane</keyword>
<dbReference type="CDD" id="cd06261">
    <property type="entry name" value="TM_PBP2"/>
    <property type="match status" value="1"/>
</dbReference>
<keyword evidence="4 7" id="KW-0812">Transmembrane</keyword>
<evidence type="ECO:0000259" key="8">
    <source>
        <dbReference type="PROSITE" id="PS50928"/>
    </source>
</evidence>
<comment type="similarity">
    <text evidence="7">Belongs to the binding-protein-dependent transport system permease family.</text>
</comment>
<dbReference type="Proteomes" id="UP000190626">
    <property type="component" value="Unassembled WGS sequence"/>
</dbReference>
<keyword evidence="10" id="KW-1185">Reference proteome</keyword>
<sequence>MNGILKLRKKNPLLGIFLWVYAGLSVYPLLWMVFYSLKNNNEIFVTNPFGLPTHLRFENYVDAWSRFNVPVYFSNSLLVAAATVVGTIALAVTFSYAVARMQWRLKEAARIYVVIGMFIPVQVIMIPLAILVRDFHLANTYWALIIPYIAFNISFSSMVFYGFFRSIPVELEESACMDGASIYRTFYAIILPIIKPAIATMVIFVFLSAWNEFTMALILITKESLKTLPLGLLFFQGQFTTNWGAMGAAMTIASVPTVLVYVLFSEQVEKALTVGSAVKG</sequence>
<evidence type="ECO:0000256" key="1">
    <source>
        <dbReference type="ARBA" id="ARBA00004651"/>
    </source>
</evidence>
<dbReference type="GO" id="GO:0005886">
    <property type="term" value="C:plasma membrane"/>
    <property type="evidence" value="ECO:0007669"/>
    <property type="project" value="UniProtKB-SubCell"/>
</dbReference>
<proteinExistence type="inferred from homology"/>
<feature type="transmembrane region" description="Helical" evidence="7">
    <location>
        <begin position="185"/>
        <end position="210"/>
    </location>
</feature>
<name>A0A1V4HMF2_9BACL</name>
<organism evidence="9 10">
    <name type="scientific">Paenibacillus ferrarius</name>
    <dbReference type="NCBI Taxonomy" id="1469647"/>
    <lineage>
        <taxon>Bacteria</taxon>
        <taxon>Bacillati</taxon>
        <taxon>Bacillota</taxon>
        <taxon>Bacilli</taxon>
        <taxon>Bacillales</taxon>
        <taxon>Paenibacillaceae</taxon>
        <taxon>Paenibacillus</taxon>
    </lineage>
</organism>
<accession>A0A1V4HMF2</accession>
<keyword evidence="5 7" id="KW-1133">Transmembrane helix</keyword>
<protein>
    <submittedName>
        <fullName evidence="9">Sugar ABC transporter permease</fullName>
    </submittedName>
</protein>
<evidence type="ECO:0000256" key="7">
    <source>
        <dbReference type="RuleBase" id="RU363032"/>
    </source>
</evidence>
<evidence type="ECO:0000256" key="6">
    <source>
        <dbReference type="ARBA" id="ARBA00023136"/>
    </source>
</evidence>
<dbReference type="InterPro" id="IPR000515">
    <property type="entry name" value="MetI-like"/>
</dbReference>
<dbReference type="PROSITE" id="PS50928">
    <property type="entry name" value="ABC_TM1"/>
    <property type="match status" value="1"/>
</dbReference>
<dbReference type="InterPro" id="IPR035906">
    <property type="entry name" value="MetI-like_sf"/>
</dbReference>
<evidence type="ECO:0000256" key="5">
    <source>
        <dbReference type="ARBA" id="ARBA00022989"/>
    </source>
</evidence>
<feature type="transmembrane region" description="Helical" evidence="7">
    <location>
        <begin position="77"/>
        <end position="99"/>
    </location>
</feature>
<comment type="caution">
    <text evidence="9">The sequence shown here is derived from an EMBL/GenBank/DDBJ whole genome shotgun (WGS) entry which is preliminary data.</text>
</comment>
<dbReference type="PANTHER" id="PTHR43744:SF12">
    <property type="entry name" value="ABC TRANSPORTER PERMEASE PROTEIN MG189-RELATED"/>
    <property type="match status" value="1"/>
</dbReference>
<dbReference type="Gene3D" id="1.10.3720.10">
    <property type="entry name" value="MetI-like"/>
    <property type="match status" value="1"/>
</dbReference>